<keyword evidence="4 5" id="KW-0472">Membrane</keyword>
<evidence type="ECO:0000256" key="3">
    <source>
        <dbReference type="ARBA" id="ARBA00022989"/>
    </source>
</evidence>
<name>A0A7H0FZX4_9GAMM</name>
<dbReference type="EMBL" id="CP060820">
    <property type="protein sequence ID" value="QNP41590.1"/>
    <property type="molecule type" value="Genomic_DNA"/>
</dbReference>
<reference evidence="6 7" key="1">
    <citation type="submission" date="2020-08" db="EMBL/GenBank/DDBJ databases">
        <title>Lysobacter sp. II4 sp. nov., isolated from soil.</title>
        <authorList>
            <person name="Woo C.Y."/>
            <person name="Kim J."/>
        </authorList>
    </citation>
    <scope>NUCLEOTIDE SEQUENCE [LARGE SCALE GENOMIC DNA]</scope>
    <source>
        <strain evidence="6 7">II4</strain>
    </source>
</reference>
<evidence type="ECO:0000256" key="4">
    <source>
        <dbReference type="ARBA" id="ARBA00023136"/>
    </source>
</evidence>
<dbReference type="GO" id="GO:0016020">
    <property type="term" value="C:membrane"/>
    <property type="evidence" value="ECO:0007669"/>
    <property type="project" value="UniProtKB-SubCell"/>
</dbReference>
<comment type="subcellular location">
    <subcellularLocation>
        <location evidence="1">Membrane</location>
    </subcellularLocation>
</comment>
<evidence type="ECO:0000256" key="2">
    <source>
        <dbReference type="ARBA" id="ARBA00022692"/>
    </source>
</evidence>
<dbReference type="PANTHER" id="PTHR14948">
    <property type="entry name" value="NG5"/>
    <property type="match status" value="1"/>
</dbReference>
<keyword evidence="7" id="KW-1185">Reference proteome</keyword>
<dbReference type="Pfam" id="PF04505">
    <property type="entry name" value="CD225"/>
    <property type="match status" value="1"/>
</dbReference>
<keyword evidence="2 5" id="KW-0812">Transmembrane</keyword>
<dbReference type="Proteomes" id="UP000516018">
    <property type="component" value="Chromosome"/>
</dbReference>
<evidence type="ECO:0000313" key="6">
    <source>
        <dbReference type="EMBL" id="QNP41590.1"/>
    </source>
</evidence>
<protein>
    <submittedName>
        <fullName evidence="6">CD225/dispanin family protein</fullName>
    </submittedName>
</protein>
<gene>
    <name evidence="6" type="ORF">H8B22_05110</name>
</gene>
<feature type="transmembrane region" description="Helical" evidence="5">
    <location>
        <begin position="75"/>
        <end position="97"/>
    </location>
</feature>
<dbReference type="KEGG" id="lsx:H8B22_05110"/>
<feature type="transmembrane region" description="Helical" evidence="5">
    <location>
        <begin position="21"/>
        <end position="54"/>
    </location>
</feature>
<accession>A0A7H0FZX4</accession>
<dbReference type="PANTHER" id="PTHR14948:SF44">
    <property type="entry name" value="PROLINE-RICH TRANSMEMBRANE PROTEIN 1-LIKE"/>
    <property type="match status" value="1"/>
</dbReference>
<evidence type="ECO:0000313" key="7">
    <source>
        <dbReference type="Proteomes" id="UP000516018"/>
    </source>
</evidence>
<evidence type="ECO:0000256" key="5">
    <source>
        <dbReference type="SAM" id="Phobius"/>
    </source>
</evidence>
<keyword evidence="3 5" id="KW-1133">Transmembrane helix</keyword>
<dbReference type="InterPro" id="IPR007593">
    <property type="entry name" value="CD225/Dispanin_fam"/>
</dbReference>
<sequence length="116" mass="12532">MSTPPSFPPEQAQSYGPIPNYLVWAILITIASLCLCCIVGTIPGVVAIVFAAQVNSKLSSGDRAGAENASKQAKLWCQITTGLCILGLLINIGMRIAGYDGAQYWKNWAEQMEQQR</sequence>
<proteinExistence type="predicted"/>
<dbReference type="InterPro" id="IPR051423">
    <property type="entry name" value="CD225/Dispanin"/>
</dbReference>
<evidence type="ECO:0000256" key="1">
    <source>
        <dbReference type="ARBA" id="ARBA00004370"/>
    </source>
</evidence>
<dbReference type="RefSeq" id="WP_187713026.1">
    <property type="nucleotide sequence ID" value="NZ_CP060820.1"/>
</dbReference>
<dbReference type="AlphaFoldDB" id="A0A7H0FZX4"/>
<organism evidence="6 7">
    <name type="scientific">Agrilutibacter terrestris</name>
    <dbReference type="NCBI Taxonomy" id="2865112"/>
    <lineage>
        <taxon>Bacteria</taxon>
        <taxon>Pseudomonadati</taxon>
        <taxon>Pseudomonadota</taxon>
        <taxon>Gammaproteobacteria</taxon>
        <taxon>Lysobacterales</taxon>
        <taxon>Lysobacteraceae</taxon>
        <taxon>Agrilutibacter</taxon>
    </lineage>
</organism>